<proteinExistence type="inferred from homology"/>
<dbReference type="Pfam" id="PF03443">
    <property type="entry name" value="AA9"/>
    <property type="match status" value="1"/>
</dbReference>
<sequence>MVNSIILLALSCASAVSAHGYIERVTVNGQNYNGYNPAIGPWQPDQRSVAWPYGATDLGFVAPSALTGSQIACHRDSSNAPLYATVAAGSEVILKWNTWPDSHKGPIFDYLASCNGECTTVNKESLRFFKIAQRGQISLGAGNGVTGRWAPDELLSNGLEWRVRIPSNIRPGNYVLRHEILALHSAYSVGGAQFYPQCINLRITGSGSALPSGIPANQLYNQNHPGVVYNIYDDNNRPTYQMPGPAVVNI</sequence>
<evidence type="ECO:0000313" key="14">
    <source>
        <dbReference type="EMBL" id="KEY66077.1"/>
    </source>
</evidence>
<keyword evidence="8" id="KW-0624">Polysaccharide degradation</keyword>
<comment type="subcellular location">
    <subcellularLocation>
        <location evidence="2">Secreted</location>
    </subcellularLocation>
</comment>
<evidence type="ECO:0000256" key="4">
    <source>
        <dbReference type="ARBA" id="ARBA00022729"/>
    </source>
</evidence>
<gene>
    <name evidence="14" type="ORF">S7711_08894</name>
</gene>
<keyword evidence="15" id="KW-1185">Reference proteome</keyword>
<evidence type="ECO:0000259" key="13">
    <source>
        <dbReference type="Pfam" id="PF03443"/>
    </source>
</evidence>
<dbReference type="OrthoDB" id="4849160at2759"/>
<evidence type="ECO:0000256" key="3">
    <source>
        <dbReference type="ARBA" id="ARBA00022525"/>
    </source>
</evidence>
<dbReference type="Gene3D" id="2.70.50.70">
    <property type="match status" value="1"/>
</dbReference>
<dbReference type="EMBL" id="KL648672">
    <property type="protein sequence ID" value="KEY66077.1"/>
    <property type="molecule type" value="Genomic_DNA"/>
</dbReference>
<comment type="cofactor">
    <cofactor evidence="1">
        <name>Cu(2+)</name>
        <dbReference type="ChEBI" id="CHEBI:29036"/>
    </cofactor>
</comment>
<feature type="chain" id="PRO_5001770799" description="lytic cellulose monooxygenase (C4-dehydrogenating)" evidence="12">
    <location>
        <begin position="19"/>
        <end position="250"/>
    </location>
</feature>
<evidence type="ECO:0000256" key="1">
    <source>
        <dbReference type="ARBA" id="ARBA00001973"/>
    </source>
</evidence>
<evidence type="ECO:0000256" key="5">
    <source>
        <dbReference type="ARBA" id="ARBA00023001"/>
    </source>
</evidence>
<evidence type="ECO:0000256" key="12">
    <source>
        <dbReference type="SAM" id="SignalP"/>
    </source>
</evidence>
<dbReference type="PANTHER" id="PTHR33353">
    <property type="entry name" value="PUTATIVE (AFU_ORTHOLOGUE AFUA_1G12560)-RELATED"/>
    <property type="match status" value="1"/>
</dbReference>
<dbReference type="InterPro" id="IPR005103">
    <property type="entry name" value="AA9_LPMO"/>
</dbReference>
<keyword evidence="5" id="KW-0136">Cellulose degradation</keyword>
<evidence type="ECO:0000256" key="9">
    <source>
        <dbReference type="ARBA" id="ARBA00044502"/>
    </source>
</evidence>
<keyword evidence="7" id="KW-0119">Carbohydrate metabolism</keyword>
<evidence type="ECO:0000256" key="11">
    <source>
        <dbReference type="ARBA" id="ARBA00047174"/>
    </source>
</evidence>
<protein>
    <recommendedName>
        <fullName evidence="11">lytic cellulose monooxygenase (C4-dehydrogenating)</fullName>
        <ecNumber evidence="11">1.14.99.56</ecNumber>
    </recommendedName>
</protein>
<keyword evidence="6" id="KW-1015">Disulfide bond</keyword>
<dbReference type="HOGENOM" id="CLU_031730_1_3_1"/>
<comment type="catalytic activity">
    <reaction evidence="10">
        <text>[(1-&gt;4)-beta-D-glucosyl]n+m + reduced acceptor + O2 = 4-dehydro-beta-D-glucosyl-[(1-&gt;4)-beta-D-glucosyl]n-1 + [(1-&gt;4)-beta-D-glucosyl]m + acceptor + H2O.</text>
        <dbReference type="EC" id="1.14.99.56"/>
    </reaction>
</comment>
<evidence type="ECO:0000313" key="15">
    <source>
        <dbReference type="Proteomes" id="UP000028045"/>
    </source>
</evidence>
<dbReference type="GO" id="GO:0030245">
    <property type="term" value="P:cellulose catabolic process"/>
    <property type="evidence" value="ECO:0007669"/>
    <property type="project" value="UniProtKB-KW"/>
</dbReference>
<evidence type="ECO:0000256" key="2">
    <source>
        <dbReference type="ARBA" id="ARBA00004613"/>
    </source>
</evidence>
<evidence type="ECO:0000256" key="7">
    <source>
        <dbReference type="ARBA" id="ARBA00023277"/>
    </source>
</evidence>
<feature type="signal peptide" evidence="12">
    <location>
        <begin position="1"/>
        <end position="18"/>
    </location>
</feature>
<organism evidence="14 15">
    <name type="scientific">Stachybotrys chartarum (strain CBS 109288 / IBT 7711)</name>
    <name type="common">Toxic black mold</name>
    <name type="synonym">Stilbospora chartarum</name>
    <dbReference type="NCBI Taxonomy" id="1280523"/>
    <lineage>
        <taxon>Eukaryota</taxon>
        <taxon>Fungi</taxon>
        <taxon>Dikarya</taxon>
        <taxon>Ascomycota</taxon>
        <taxon>Pezizomycotina</taxon>
        <taxon>Sordariomycetes</taxon>
        <taxon>Hypocreomycetidae</taxon>
        <taxon>Hypocreales</taxon>
        <taxon>Stachybotryaceae</taxon>
        <taxon>Stachybotrys</taxon>
    </lineage>
</organism>
<comment type="similarity">
    <text evidence="9">Belongs to the polysaccharide monooxygenase AA9 family.</text>
</comment>
<dbReference type="GO" id="GO:0005576">
    <property type="term" value="C:extracellular region"/>
    <property type="evidence" value="ECO:0007669"/>
    <property type="project" value="UniProtKB-SubCell"/>
</dbReference>
<name>A0A084AL98_STACB</name>
<reference evidence="14 15" key="1">
    <citation type="journal article" date="2014" name="BMC Genomics">
        <title>Comparative genome sequencing reveals chemotype-specific gene clusters in the toxigenic black mold Stachybotrys.</title>
        <authorList>
            <person name="Semeiks J."/>
            <person name="Borek D."/>
            <person name="Otwinowski Z."/>
            <person name="Grishin N.V."/>
        </authorList>
    </citation>
    <scope>NUCLEOTIDE SEQUENCE [LARGE SCALE GENOMIC DNA]</scope>
    <source>
        <strain evidence="15">CBS 109288 / IBT 7711</strain>
    </source>
</reference>
<dbReference type="InterPro" id="IPR049892">
    <property type="entry name" value="AA9"/>
</dbReference>
<keyword evidence="3" id="KW-0964">Secreted</keyword>
<dbReference type="PANTHER" id="PTHR33353:SF34">
    <property type="entry name" value="ENDO-BETA-1,4-GLUCANASE D"/>
    <property type="match status" value="1"/>
</dbReference>
<feature type="domain" description="Auxiliary Activity family 9 catalytic" evidence="13">
    <location>
        <begin position="19"/>
        <end position="240"/>
    </location>
</feature>
<dbReference type="AlphaFoldDB" id="A0A084AL98"/>
<evidence type="ECO:0000256" key="10">
    <source>
        <dbReference type="ARBA" id="ARBA00045077"/>
    </source>
</evidence>
<dbReference type="CDD" id="cd21175">
    <property type="entry name" value="LPMO_AA9"/>
    <property type="match status" value="1"/>
</dbReference>
<dbReference type="Proteomes" id="UP000028045">
    <property type="component" value="Unassembled WGS sequence"/>
</dbReference>
<accession>A0A084AL98</accession>
<evidence type="ECO:0000256" key="8">
    <source>
        <dbReference type="ARBA" id="ARBA00023326"/>
    </source>
</evidence>
<evidence type="ECO:0000256" key="6">
    <source>
        <dbReference type="ARBA" id="ARBA00023157"/>
    </source>
</evidence>
<dbReference type="EC" id="1.14.99.56" evidence="11"/>
<keyword evidence="4 12" id="KW-0732">Signal</keyword>